<protein>
    <submittedName>
        <fullName evidence="1">Uncharacterized protein</fullName>
    </submittedName>
</protein>
<dbReference type="EMBL" id="LAZR01006954">
    <property type="protein sequence ID" value="KKM88485.1"/>
    <property type="molecule type" value="Genomic_DNA"/>
</dbReference>
<comment type="caution">
    <text evidence="1">The sequence shown here is derived from an EMBL/GenBank/DDBJ whole genome shotgun (WGS) entry which is preliminary data.</text>
</comment>
<sequence length="65" mass="7643">MALLEWEGHGKRIILRTDKPLYMNLPPLPDIVLVLSEFKAHRRLRDVCVLLISRFGLTEFEIVRN</sequence>
<reference evidence="1" key="1">
    <citation type="journal article" date="2015" name="Nature">
        <title>Complex archaea that bridge the gap between prokaryotes and eukaryotes.</title>
        <authorList>
            <person name="Spang A."/>
            <person name="Saw J.H."/>
            <person name="Jorgensen S.L."/>
            <person name="Zaremba-Niedzwiedzka K."/>
            <person name="Martijn J."/>
            <person name="Lind A.E."/>
            <person name="van Eijk R."/>
            <person name="Schleper C."/>
            <person name="Guy L."/>
            <person name="Ettema T.J."/>
        </authorList>
    </citation>
    <scope>NUCLEOTIDE SEQUENCE</scope>
</reference>
<dbReference type="AlphaFoldDB" id="A0A0F9NI49"/>
<evidence type="ECO:0000313" key="1">
    <source>
        <dbReference type="EMBL" id="KKM88485.1"/>
    </source>
</evidence>
<organism evidence="1">
    <name type="scientific">marine sediment metagenome</name>
    <dbReference type="NCBI Taxonomy" id="412755"/>
    <lineage>
        <taxon>unclassified sequences</taxon>
        <taxon>metagenomes</taxon>
        <taxon>ecological metagenomes</taxon>
    </lineage>
</organism>
<accession>A0A0F9NI49</accession>
<name>A0A0F9NI49_9ZZZZ</name>
<proteinExistence type="predicted"/>
<gene>
    <name evidence="1" type="ORF">LCGC14_1258340</name>
</gene>